<keyword evidence="2" id="KW-1185">Reference proteome</keyword>
<comment type="caution">
    <text evidence="1">The sequence shown here is derived from an EMBL/GenBank/DDBJ whole genome shotgun (WGS) entry which is preliminary data.</text>
</comment>
<dbReference type="AlphaFoldDB" id="A0A5C5WMA7"/>
<protein>
    <recommendedName>
        <fullName evidence="3">Heme-binding protein</fullName>
    </recommendedName>
</protein>
<name>A0A5C5WMA7_9PLAN</name>
<dbReference type="InterPro" id="IPR052517">
    <property type="entry name" value="GlcG_carb_metab_protein"/>
</dbReference>
<dbReference type="InterPro" id="IPR005624">
    <property type="entry name" value="PduO/GlcC-like"/>
</dbReference>
<dbReference type="Proteomes" id="UP000317243">
    <property type="component" value="Unassembled WGS sequence"/>
</dbReference>
<accession>A0A5C5WMA7</accession>
<dbReference type="SUPFAM" id="SSF143744">
    <property type="entry name" value="GlcG-like"/>
    <property type="match status" value="1"/>
</dbReference>
<dbReference type="Pfam" id="PF03928">
    <property type="entry name" value="HbpS-like"/>
    <property type="match status" value="1"/>
</dbReference>
<dbReference type="RefSeq" id="WP_146510713.1">
    <property type="nucleotide sequence ID" value="NZ_SIHI01000009.1"/>
</dbReference>
<organism evidence="1 2">
    <name type="scientific">Thalassoglobus neptunius</name>
    <dbReference type="NCBI Taxonomy" id="1938619"/>
    <lineage>
        <taxon>Bacteria</taxon>
        <taxon>Pseudomonadati</taxon>
        <taxon>Planctomycetota</taxon>
        <taxon>Planctomycetia</taxon>
        <taxon>Planctomycetales</taxon>
        <taxon>Planctomycetaceae</taxon>
        <taxon>Thalassoglobus</taxon>
    </lineage>
</organism>
<dbReference type="InterPro" id="IPR038084">
    <property type="entry name" value="PduO/GlcC-like_sf"/>
</dbReference>
<evidence type="ECO:0008006" key="3">
    <source>
        <dbReference type="Google" id="ProtNLM"/>
    </source>
</evidence>
<dbReference type="PANTHER" id="PTHR34309:SF1">
    <property type="entry name" value="PROTEIN GLCG"/>
    <property type="match status" value="1"/>
</dbReference>
<dbReference type="PANTHER" id="PTHR34309">
    <property type="entry name" value="SLR1406 PROTEIN"/>
    <property type="match status" value="1"/>
</dbReference>
<gene>
    <name evidence="1" type="ORF">KOR42_32370</name>
</gene>
<dbReference type="SUPFAM" id="SSF117074">
    <property type="entry name" value="Hypothetical protein PA1324"/>
    <property type="match status" value="1"/>
</dbReference>
<dbReference type="OrthoDB" id="287681at2"/>
<dbReference type="EMBL" id="SIHI01000009">
    <property type="protein sequence ID" value="TWT51954.1"/>
    <property type="molecule type" value="Genomic_DNA"/>
</dbReference>
<dbReference type="Gene3D" id="3.30.450.150">
    <property type="entry name" value="Haem-degrading domain"/>
    <property type="match status" value="1"/>
</dbReference>
<proteinExistence type="predicted"/>
<reference evidence="1 2" key="1">
    <citation type="submission" date="2019-02" db="EMBL/GenBank/DDBJ databases">
        <title>Deep-cultivation of Planctomycetes and their phenomic and genomic characterization uncovers novel biology.</title>
        <authorList>
            <person name="Wiegand S."/>
            <person name="Jogler M."/>
            <person name="Boedeker C."/>
            <person name="Pinto D."/>
            <person name="Vollmers J."/>
            <person name="Rivas-Marin E."/>
            <person name="Kohn T."/>
            <person name="Peeters S.H."/>
            <person name="Heuer A."/>
            <person name="Rast P."/>
            <person name="Oberbeckmann S."/>
            <person name="Bunk B."/>
            <person name="Jeske O."/>
            <person name="Meyerdierks A."/>
            <person name="Storesund J.E."/>
            <person name="Kallscheuer N."/>
            <person name="Luecker S."/>
            <person name="Lage O.M."/>
            <person name="Pohl T."/>
            <person name="Merkel B.J."/>
            <person name="Hornburger P."/>
            <person name="Mueller R.-W."/>
            <person name="Bruemmer F."/>
            <person name="Labrenz M."/>
            <person name="Spormann A.M."/>
            <person name="Op Den Camp H."/>
            <person name="Overmann J."/>
            <person name="Amann R."/>
            <person name="Jetten M.S.M."/>
            <person name="Mascher T."/>
            <person name="Medema M.H."/>
            <person name="Devos D.P."/>
            <person name="Kaster A.-K."/>
            <person name="Ovreas L."/>
            <person name="Rohde M."/>
            <person name="Galperin M.Y."/>
            <person name="Jogler C."/>
        </authorList>
    </citation>
    <scope>NUCLEOTIDE SEQUENCE [LARGE SCALE GENOMIC DNA]</scope>
    <source>
        <strain evidence="1 2">KOR42</strain>
    </source>
</reference>
<evidence type="ECO:0000313" key="2">
    <source>
        <dbReference type="Proteomes" id="UP000317243"/>
    </source>
</evidence>
<sequence length="280" mass="29821">MRLALLLTTVFAFPSLLIGQDQPPAYGEGISLTDAKTVMAAAEEYARSNNWPVAITIVDSAGFLVMFQRLENTQLGSVEISIQKAKTSALFRRSTKAFEDRVAEGGANLKLLKLPGGLPMEGGLPIIVDHKLIGAIGVSGVTSAQDGMIAQAGIDGLSTLNPAQSKINNEDSDKSSFAGTVTLDGKPLEMGTVLFVPQSGGRPAGAMTNANGIYEFSNPLEPGVYTVRISSKRDEIVQPDGKVLPAQPETIPARYNSRSELRVGIMDASDEFFFELNSEN</sequence>
<evidence type="ECO:0000313" key="1">
    <source>
        <dbReference type="EMBL" id="TWT51954.1"/>
    </source>
</evidence>